<name>K3WBR1_GLOUD</name>
<keyword evidence="2" id="KW-1185">Reference proteome</keyword>
<dbReference type="HOGENOM" id="CLU_116120_0_0_1"/>
<dbReference type="eggNOG" id="ENOG502RZ7Y">
    <property type="taxonomic scope" value="Eukaryota"/>
</dbReference>
<proteinExistence type="predicted"/>
<reference evidence="2" key="2">
    <citation type="submission" date="2010-04" db="EMBL/GenBank/DDBJ databases">
        <authorList>
            <person name="Buell R."/>
            <person name="Hamilton J."/>
            <person name="Hostetler J."/>
        </authorList>
    </citation>
    <scope>NUCLEOTIDE SEQUENCE [LARGE SCALE GENOMIC DNA]</scope>
    <source>
        <strain evidence="2">DAOM:BR144</strain>
    </source>
</reference>
<evidence type="ECO:0000313" key="2">
    <source>
        <dbReference type="Proteomes" id="UP000019132"/>
    </source>
</evidence>
<dbReference type="VEuPathDB" id="FungiDB:PYU1_G002399"/>
<sequence length="157" mass="17976">MHSILAREQKPLGTICEFYSAIHHQSAAKDELLGLSFELLLNFAMDFEIIPSFMDRVSLKHLYSEVAGFIKSYLALHKKFPHATDLETLKKVAFSMVLARVAIELFSTKVDYETPEKQITGLLQWIDNSVGREKIMRKAMLPLVIKFSRKLYALKVS</sequence>
<organism evidence="1 2">
    <name type="scientific">Globisporangium ultimum (strain ATCC 200006 / CBS 805.95 / DAOM BR144)</name>
    <name type="common">Pythium ultimum</name>
    <dbReference type="NCBI Taxonomy" id="431595"/>
    <lineage>
        <taxon>Eukaryota</taxon>
        <taxon>Sar</taxon>
        <taxon>Stramenopiles</taxon>
        <taxon>Oomycota</taxon>
        <taxon>Peronosporomycetes</taxon>
        <taxon>Pythiales</taxon>
        <taxon>Pythiaceae</taxon>
        <taxon>Globisporangium</taxon>
    </lineage>
</organism>
<dbReference type="Proteomes" id="UP000019132">
    <property type="component" value="Unassembled WGS sequence"/>
</dbReference>
<dbReference type="InParanoid" id="K3WBR1"/>
<reference evidence="2" key="1">
    <citation type="journal article" date="2010" name="Genome Biol.">
        <title>Genome sequence of the necrotrophic plant pathogen Pythium ultimum reveals original pathogenicity mechanisms and effector repertoire.</title>
        <authorList>
            <person name="Levesque C.A."/>
            <person name="Brouwer H."/>
            <person name="Cano L."/>
            <person name="Hamilton J.P."/>
            <person name="Holt C."/>
            <person name="Huitema E."/>
            <person name="Raffaele S."/>
            <person name="Robideau G.P."/>
            <person name="Thines M."/>
            <person name="Win J."/>
            <person name="Zerillo M.M."/>
            <person name="Beakes G.W."/>
            <person name="Boore J.L."/>
            <person name="Busam D."/>
            <person name="Dumas B."/>
            <person name="Ferriera S."/>
            <person name="Fuerstenberg S.I."/>
            <person name="Gachon C.M."/>
            <person name="Gaulin E."/>
            <person name="Govers F."/>
            <person name="Grenville-Briggs L."/>
            <person name="Horner N."/>
            <person name="Hostetler J."/>
            <person name="Jiang R.H."/>
            <person name="Johnson J."/>
            <person name="Krajaejun T."/>
            <person name="Lin H."/>
            <person name="Meijer H.J."/>
            <person name="Moore B."/>
            <person name="Morris P."/>
            <person name="Phuntmart V."/>
            <person name="Puiu D."/>
            <person name="Shetty J."/>
            <person name="Stajich J.E."/>
            <person name="Tripathy S."/>
            <person name="Wawra S."/>
            <person name="van West P."/>
            <person name="Whitty B.R."/>
            <person name="Coutinho P.M."/>
            <person name="Henrissat B."/>
            <person name="Martin F."/>
            <person name="Thomas P.D."/>
            <person name="Tyler B.M."/>
            <person name="De Vries R.P."/>
            <person name="Kamoun S."/>
            <person name="Yandell M."/>
            <person name="Tisserat N."/>
            <person name="Buell C.R."/>
        </authorList>
    </citation>
    <scope>NUCLEOTIDE SEQUENCE</scope>
    <source>
        <strain evidence="2">DAOM:BR144</strain>
    </source>
</reference>
<dbReference type="EnsemblProtists" id="PYU1_T002402">
    <property type="protein sequence ID" value="PYU1_T002402"/>
    <property type="gene ID" value="PYU1_G002399"/>
</dbReference>
<protein>
    <submittedName>
        <fullName evidence="1">Uncharacterized protein</fullName>
    </submittedName>
</protein>
<evidence type="ECO:0000313" key="1">
    <source>
        <dbReference type="EnsemblProtists" id="PYU1_T002402"/>
    </source>
</evidence>
<accession>K3WBR1</accession>
<dbReference type="AlphaFoldDB" id="K3WBR1"/>
<reference evidence="1" key="3">
    <citation type="submission" date="2014-11" db="UniProtKB">
        <authorList>
            <consortium name="EnsemblProtists"/>
        </authorList>
    </citation>
    <scope>IDENTIFICATION</scope>
    <source>
        <strain evidence="1">DAOM BR144</strain>
    </source>
</reference>